<proteinExistence type="predicted"/>
<accession>A0A6J5M9N0</accession>
<sequence length="805" mass="90689">MARKYYGTFKSFNNTDWKVEIHDAPTGSATAGTELKLAGEGFTLDRDGEGSKWHENRVKSSRVTARWVMPNSTVLDAFIGIQTEAETYWTMVVWRGTELWFVGRVLADQLNRLRESIDGKPVIELTAVDGLDLLDGYNVQPSWFTSDFIQINVLIKECLEELNLSAYWAYLGKTDYYFFDAQSMYAADASRKGVDMLRLNVRTFLQTYDPFQDIKWIDLTGLYDELNMVTCRQALEQVCEIFNVRFMHANGGYWITDVTSYAGTTIPYRRYDSSMVYKTTGTYSHRQALGTLPARPQWAAKPNLYYQPASRQCIIDTERLNIAYTSRYRGNASINAYELIATEIPTGSTPNIVPFKFKILVRFAYPANSTKNYEQAEIIHRTWLEDSSGNKKQLDANGYWVSTSFVDATNEKIDIKNQQGNWITYKFEKQCTTAPVGFDKLRISIDEVNVIAPMFSKIGGWRTGGTIRDDVAFWGSIDVAFATTSDYQNPDYVFEVTELFNASAANLANSTQIELQPKYYYSGNKYGVGNIWANDGTQWVIADEFFGGWDSITKGTPTKMLGVGLSSLYADFVPVVRGTWVDSGSLDLVKSLYFDNYTWVLNGVSFNPRQDQWEGEWLGVAPVYTNTTTTGEGLRIGNTQDGIVRDRLNLIETQVNNYQSMLSDMPDTILGYLVNDADGAPTAEPTLNTRWEVMLKYTESTGNIDWHLQEHDASVTYTNGTHTITNGYELIICDSTDGNVTVNLPDADENKGKKYYFIKIANPHTVTISGGTFNINGSTATTINNLYGSKTVISNGTQWYIIGSV</sequence>
<evidence type="ECO:0000313" key="1">
    <source>
        <dbReference type="EMBL" id="CAB4141910.1"/>
    </source>
</evidence>
<dbReference type="EMBL" id="LR796397">
    <property type="protein sequence ID" value="CAB4141910.1"/>
    <property type="molecule type" value="Genomic_DNA"/>
</dbReference>
<name>A0A6J5M9N0_9CAUD</name>
<organism evidence="1">
    <name type="scientific">uncultured Caudovirales phage</name>
    <dbReference type="NCBI Taxonomy" id="2100421"/>
    <lineage>
        <taxon>Viruses</taxon>
        <taxon>Duplodnaviria</taxon>
        <taxon>Heunggongvirae</taxon>
        <taxon>Uroviricota</taxon>
        <taxon>Caudoviricetes</taxon>
        <taxon>Peduoviridae</taxon>
        <taxon>Maltschvirus</taxon>
        <taxon>Maltschvirus maltsch</taxon>
    </lineage>
</organism>
<gene>
    <name evidence="1" type="ORF">UFOVP428_21</name>
</gene>
<reference evidence="1" key="1">
    <citation type="submission" date="2020-04" db="EMBL/GenBank/DDBJ databases">
        <authorList>
            <person name="Chiriac C."/>
            <person name="Salcher M."/>
            <person name="Ghai R."/>
            <person name="Kavagutti S V."/>
        </authorList>
    </citation>
    <scope>NUCLEOTIDE SEQUENCE</scope>
</reference>
<protein>
    <submittedName>
        <fullName evidence="1">Uncharacterized protein</fullName>
    </submittedName>
</protein>